<dbReference type="EMBL" id="CP036259">
    <property type="protein sequence ID" value="QDR80926.1"/>
    <property type="molecule type" value="Genomic_DNA"/>
</dbReference>
<dbReference type="KEGG" id="sted:SPTER_22690"/>
<dbReference type="OrthoDB" id="129626at2"/>
<evidence type="ECO:0000256" key="1">
    <source>
        <dbReference type="SAM" id="MobiDB-lite"/>
    </source>
</evidence>
<proteinExistence type="predicted"/>
<reference evidence="4 5" key="1">
    <citation type="submission" date="2019-02" db="EMBL/GenBank/DDBJ databases">
        <title>Closed genome of Sporomusa termitida DSM 4440.</title>
        <authorList>
            <person name="Poehlein A."/>
            <person name="Daniel R."/>
        </authorList>
    </citation>
    <scope>NUCLEOTIDE SEQUENCE [LARGE SCALE GENOMIC DNA]</scope>
    <source>
        <strain evidence="4 5">DSM 4440</strain>
    </source>
</reference>
<sequence length="149" mass="16682">MEITLEKIDMVRERTGVSYRDAKAALERNAGNVIETLIELEDNNKTNWTEEFSVRSHEVIDKVKELIREGNVNKIRVKHDGRVLAEIPVALGAIGAVVLPQLAALGVLVAVFKRCTIEVVRQGGQDTEQTDAKQEEPEAAIDKYPRDIY</sequence>
<gene>
    <name evidence="4" type="ORF">SPTER_22690</name>
</gene>
<keyword evidence="2" id="KW-0812">Transmembrane</keyword>
<feature type="region of interest" description="Disordered" evidence="1">
    <location>
        <begin position="124"/>
        <end position="149"/>
    </location>
</feature>
<dbReference type="Pfam" id="PF14242">
    <property type="entry name" value="DUF4342"/>
    <property type="match status" value="1"/>
</dbReference>
<keyword evidence="5" id="KW-1185">Reference proteome</keyword>
<evidence type="ECO:0000313" key="5">
    <source>
        <dbReference type="Proteomes" id="UP000320776"/>
    </source>
</evidence>
<evidence type="ECO:0000256" key="2">
    <source>
        <dbReference type="SAM" id="Phobius"/>
    </source>
</evidence>
<protein>
    <recommendedName>
        <fullName evidence="3">DUF4342 domain-containing protein</fullName>
    </recommendedName>
</protein>
<dbReference type="InterPro" id="IPR009060">
    <property type="entry name" value="UBA-like_sf"/>
</dbReference>
<evidence type="ECO:0000313" key="4">
    <source>
        <dbReference type="EMBL" id="QDR80926.1"/>
    </source>
</evidence>
<evidence type="ECO:0000259" key="3">
    <source>
        <dbReference type="Pfam" id="PF14242"/>
    </source>
</evidence>
<dbReference type="RefSeq" id="WP_144350479.1">
    <property type="nucleotide sequence ID" value="NZ_CP036259.1"/>
</dbReference>
<dbReference type="SUPFAM" id="SSF46934">
    <property type="entry name" value="UBA-like"/>
    <property type="match status" value="1"/>
</dbReference>
<dbReference type="AlphaFoldDB" id="A0A517DUG3"/>
<feature type="domain" description="DUF4342" evidence="3">
    <location>
        <begin position="46"/>
        <end position="121"/>
    </location>
</feature>
<keyword evidence="2" id="KW-0472">Membrane</keyword>
<dbReference type="InterPro" id="IPR025642">
    <property type="entry name" value="DUF4342"/>
</dbReference>
<feature type="transmembrane region" description="Helical" evidence="2">
    <location>
        <begin position="83"/>
        <end position="112"/>
    </location>
</feature>
<name>A0A517DUG3_9FIRM</name>
<organism evidence="4 5">
    <name type="scientific">Sporomusa termitida</name>
    <dbReference type="NCBI Taxonomy" id="2377"/>
    <lineage>
        <taxon>Bacteria</taxon>
        <taxon>Bacillati</taxon>
        <taxon>Bacillota</taxon>
        <taxon>Negativicutes</taxon>
        <taxon>Selenomonadales</taxon>
        <taxon>Sporomusaceae</taxon>
        <taxon>Sporomusa</taxon>
    </lineage>
</organism>
<feature type="compositionally biased region" description="Basic and acidic residues" evidence="1">
    <location>
        <begin position="130"/>
        <end position="149"/>
    </location>
</feature>
<accession>A0A517DUG3</accession>
<dbReference type="Proteomes" id="UP000320776">
    <property type="component" value="Chromosome"/>
</dbReference>
<keyword evidence="2" id="KW-1133">Transmembrane helix</keyword>
<dbReference type="Gene3D" id="1.10.8.10">
    <property type="entry name" value="DNA helicase RuvA subunit, C-terminal domain"/>
    <property type="match status" value="1"/>
</dbReference>